<sequence>MNNDLQKVIQNKAEKYPPYFVNIDEVLVSRIPIFDPYKDNYDTFIKQISPQPFD</sequence>
<name>A0A7W8AMA7_9HYPH</name>
<gene>
    <name evidence="1" type="ORF">HNQ68_002289</name>
</gene>
<dbReference type="AlphaFoldDB" id="A0A7W8AMA7"/>
<accession>A0A7W8AMA7</accession>
<evidence type="ECO:0000313" key="1">
    <source>
        <dbReference type="EMBL" id="MBB5091748.1"/>
    </source>
</evidence>
<comment type="caution">
    <text evidence="1">The sequence shown here is derived from an EMBL/GenBank/DDBJ whole genome shotgun (WGS) entry which is preliminary data.</text>
</comment>
<proteinExistence type="predicted"/>
<dbReference type="Proteomes" id="UP000531231">
    <property type="component" value="Unassembled WGS sequence"/>
</dbReference>
<reference evidence="1 2" key="1">
    <citation type="submission" date="2020-08" db="EMBL/GenBank/DDBJ databases">
        <title>Genomic Encyclopedia of Type Strains, Phase IV (KMG-IV): sequencing the most valuable type-strain genomes for metagenomic binning, comparative biology and taxonomic classification.</title>
        <authorList>
            <person name="Goeker M."/>
        </authorList>
    </citation>
    <scope>NUCLEOTIDE SEQUENCE [LARGE SCALE GENOMIC DNA]</scope>
    <source>
        <strain evidence="1 2">DSM 25620</strain>
    </source>
</reference>
<evidence type="ECO:0000313" key="2">
    <source>
        <dbReference type="Proteomes" id="UP000531231"/>
    </source>
</evidence>
<dbReference type="EMBL" id="JACHIL010000003">
    <property type="protein sequence ID" value="MBB5091748.1"/>
    <property type="molecule type" value="Genomic_DNA"/>
</dbReference>
<organism evidence="1 2">
    <name type="scientific">Pseudochrobactrum saccharolyticum</name>
    <dbReference type="NCBI Taxonomy" id="354352"/>
    <lineage>
        <taxon>Bacteria</taxon>
        <taxon>Pseudomonadati</taxon>
        <taxon>Pseudomonadota</taxon>
        <taxon>Alphaproteobacteria</taxon>
        <taxon>Hyphomicrobiales</taxon>
        <taxon>Brucellaceae</taxon>
        <taxon>Pseudochrobactrum</taxon>
    </lineage>
</organism>
<keyword evidence="2" id="KW-1185">Reference proteome</keyword>
<protein>
    <submittedName>
        <fullName evidence="1">Uncharacterized protein</fullName>
    </submittedName>
</protein>